<dbReference type="PIRSF" id="PIRSF000699">
    <property type="entry name" value="PTS_IILac_III"/>
    <property type="match status" value="1"/>
</dbReference>
<sequence length="106" mass="11926">MVDVVENNATEVAFQIILYAGNGRSNAMEAIQEAKKGEFEKADQLMKEASEELSKAHEYQTKLLHEEASGNNPSVNVMLIHAQDHLMTAMTVKDLASEFIELYRNR</sequence>
<feature type="modified residue" description="Phosphohistidine; by HPr" evidence="7">
    <location>
        <position position="81"/>
    </location>
</feature>
<dbReference type="KEGG" id="ntr:B0W44_06025"/>
<comment type="cofactor">
    <cofactor evidence="6">
        <name>Mg(2+)</name>
        <dbReference type="ChEBI" id="CHEBI:18420"/>
    </cofactor>
    <text evidence="6">Binds 1 Mg(2+) ion per trimer.</text>
</comment>
<keyword evidence="9" id="KW-1185">Reference proteome</keyword>
<feature type="active site" description="Tele-phosphohistidine intermediate" evidence="5">
    <location>
        <position position="81"/>
    </location>
</feature>
<evidence type="ECO:0000313" key="8">
    <source>
        <dbReference type="EMBL" id="AQS55410.1"/>
    </source>
</evidence>
<dbReference type="EMBL" id="CP019699">
    <property type="protein sequence ID" value="AQS55410.1"/>
    <property type="molecule type" value="Genomic_DNA"/>
</dbReference>
<dbReference type="GO" id="GO:0009401">
    <property type="term" value="P:phosphoenolpyruvate-dependent sugar phosphotransferase system"/>
    <property type="evidence" value="ECO:0007669"/>
    <property type="project" value="UniProtKB-KW"/>
</dbReference>
<dbReference type="GO" id="GO:0046872">
    <property type="term" value="F:metal ion binding"/>
    <property type="evidence" value="ECO:0007669"/>
    <property type="project" value="UniProtKB-KW"/>
</dbReference>
<dbReference type="GO" id="GO:0016740">
    <property type="term" value="F:transferase activity"/>
    <property type="evidence" value="ECO:0007669"/>
    <property type="project" value="UniProtKB-KW"/>
</dbReference>
<keyword evidence="1" id="KW-0813">Transport</keyword>
<gene>
    <name evidence="8" type="primary">celC</name>
    <name evidence="8" type="ORF">B0W44_06025</name>
</gene>
<evidence type="ECO:0000256" key="2">
    <source>
        <dbReference type="ARBA" id="ARBA00022597"/>
    </source>
</evidence>
<evidence type="ECO:0000256" key="3">
    <source>
        <dbReference type="ARBA" id="ARBA00022679"/>
    </source>
</evidence>
<keyword evidence="3" id="KW-0808">Transferase</keyword>
<keyword evidence="2" id="KW-0762">Sugar transport</keyword>
<dbReference type="Proteomes" id="UP000188603">
    <property type="component" value="Chromosome"/>
</dbReference>
<name>A0A1U9K5X8_9BACL</name>
<evidence type="ECO:0000313" key="9">
    <source>
        <dbReference type="Proteomes" id="UP000188603"/>
    </source>
</evidence>
<evidence type="ECO:0000256" key="4">
    <source>
        <dbReference type="ARBA" id="ARBA00022683"/>
    </source>
</evidence>
<evidence type="ECO:0000256" key="5">
    <source>
        <dbReference type="PIRSR" id="PIRSR000699-1"/>
    </source>
</evidence>
<dbReference type="InterPro" id="IPR003188">
    <property type="entry name" value="PTS_IIA_lac/cel"/>
</dbReference>
<reference evidence="8 9" key="1">
    <citation type="journal article" date="2015" name="Int. J. Syst. Evol. Microbiol.">
        <title>Novibacillus thermophilus gen. nov., sp. nov., a Gram-staining-negative and moderately thermophilic member of the family Thermoactinomycetaceae.</title>
        <authorList>
            <person name="Yang G."/>
            <person name="Chen J."/>
            <person name="Zhou S."/>
        </authorList>
    </citation>
    <scope>NUCLEOTIDE SEQUENCE [LARGE SCALE GENOMIC DNA]</scope>
    <source>
        <strain evidence="8 9">SG-1</strain>
    </source>
</reference>
<protein>
    <submittedName>
        <fullName evidence="8">PTS cellobiose transporter subunit IIA</fullName>
    </submittedName>
</protein>
<dbReference type="NCBIfam" id="TIGR00823">
    <property type="entry name" value="EIIA-LAC"/>
    <property type="match status" value="1"/>
</dbReference>
<evidence type="ECO:0000256" key="7">
    <source>
        <dbReference type="PROSITE-ProRule" id="PRU00418"/>
    </source>
</evidence>
<evidence type="ECO:0000256" key="1">
    <source>
        <dbReference type="ARBA" id="ARBA00022448"/>
    </source>
</evidence>
<dbReference type="Gene3D" id="1.20.58.80">
    <property type="entry name" value="Phosphotransferase system, lactose/cellobiose-type IIA subunit"/>
    <property type="match status" value="1"/>
</dbReference>
<evidence type="ECO:0000256" key="6">
    <source>
        <dbReference type="PIRSR" id="PIRSR000699-2"/>
    </source>
</evidence>
<dbReference type="AlphaFoldDB" id="A0A1U9K5X8"/>
<organism evidence="8 9">
    <name type="scientific">Novibacillus thermophilus</name>
    <dbReference type="NCBI Taxonomy" id="1471761"/>
    <lineage>
        <taxon>Bacteria</taxon>
        <taxon>Bacillati</taxon>
        <taxon>Bacillota</taxon>
        <taxon>Bacilli</taxon>
        <taxon>Bacillales</taxon>
        <taxon>Thermoactinomycetaceae</taxon>
        <taxon>Novibacillus</taxon>
    </lineage>
</organism>
<proteinExistence type="predicted"/>
<dbReference type="Pfam" id="PF02255">
    <property type="entry name" value="PTS_IIA"/>
    <property type="match status" value="1"/>
</dbReference>
<keyword evidence="6" id="KW-0460">Magnesium</keyword>
<accession>A0A1U9K5X8</accession>
<dbReference type="CDD" id="cd00215">
    <property type="entry name" value="PTS_IIA_lac"/>
    <property type="match status" value="1"/>
</dbReference>
<keyword evidence="6" id="KW-0479">Metal-binding</keyword>
<dbReference type="PANTHER" id="PTHR34382:SF7">
    <property type="entry name" value="PTS SYSTEM N,N'-DIACETYLCHITOBIOSE-SPECIFIC EIIA COMPONENT"/>
    <property type="match status" value="1"/>
</dbReference>
<keyword evidence="4" id="KW-0598">Phosphotransferase system</keyword>
<dbReference type="SUPFAM" id="SSF46973">
    <property type="entry name" value="Enzyme IIa from lactose specific PTS, IIa-lac"/>
    <property type="match status" value="1"/>
</dbReference>
<dbReference type="STRING" id="1471761.B0W44_06025"/>
<dbReference type="InterPro" id="IPR036542">
    <property type="entry name" value="PTS_IIA_lac/cel_sf"/>
</dbReference>
<dbReference type="PANTHER" id="PTHR34382">
    <property type="entry name" value="PTS SYSTEM N,N'-DIACETYLCHITOBIOSE-SPECIFIC EIIA COMPONENT"/>
    <property type="match status" value="1"/>
</dbReference>
<feature type="binding site" evidence="6">
    <location>
        <position position="84"/>
    </location>
    <ligand>
        <name>Mg(2+)</name>
        <dbReference type="ChEBI" id="CHEBI:18420"/>
        <note>ligand shared between all trimeric partners</note>
    </ligand>
</feature>
<dbReference type="PROSITE" id="PS51095">
    <property type="entry name" value="PTS_EIIA_TYPE_3"/>
    <property type="match status" value="1"/>
</dbReference>